<feature type="compositionally biased region" description="Polar residues" evidence="1">
    <location>
        <begin position="232"/>
        <end position="249"/>
    </location>
</feature>
<comment type="caution">
    <text evidence="2">The sequence shown here is derived from an EMBL/GenBank/DDBJ whole genome shotgun (WGS) entry which is preliminary data.</text>
</comment>
<feature type="region of interest" description="Disordered" evidence="1">
    <location>
        <begin position="379"/>
        <end position="485"/>
    </location>
</feature>
<gene>
    <name evidence="2" type="ORF">DH2020_042954</name>
</gene>
<feature type="compositionally biased region" description="Basic and acidic residues" evidence="1">
    <location>
        <begin position="431"/>
        <end position="443"/>
    </location>
</feature>
<sequence length="485" mass="52993">MGAFKDVSSIDHVSSISSPSVNFSDLVDFLHNKLGCNFIYISACFSALVVSGYRGVHYDQVANILKVWTKSRDASNGLVELYPVVFTVLSEVVIHQWGKFTIMIDVKEIVKNLNLKAILYRSVAMEDSATKDQSSAAGRSTSRLLRYPLRSATKSKEEKPPLADSSNSNSAAKRGRLASSVSKSVGVLEFSGKEKSAKPPRRLSVPSKSNVTPAPKSFGNITPISEARSKRSAVNQGKSDTPGSDVSKSSNRKKFNVLSSASYWLSQIKLSESAAKHSISLGFFKLALEAGCEPIQRMSNELKSYVRRHDLPELGDTVKELFEGYKISENFEPSQISGNGSQVPTENNQLSDDDVHSSSSSITDAEKLKRKSLDINADETEEVKKANNETSQKDDSVMTTKRSVPKRAASSNKSSSEVKDRSVQKKPQKPVKQESARDKDKVKKQGKKSARGEGPIDSPPEEEALQENKENMATSQMAEVAATEA</sequence>
<accession>A0ABR0ULX9</accession>
<feature type="region of interest" description="Disordered" evidence="1">
    <location>
        <begin position="147"/>
        <end position="178"/>
    </location>
</feature>
<feature type="compositionally biased region" description="Polar residues" evidence="1">
    <location>
        <begin position="331"/>
        <end position="350"/>
    </location>
</feature>
<organism evidence="2 3">
    <name type="scientific">Rehmannia glutinosa</name>
    <name type="common">Chinese foxglove</name>
    <dbReference type="NCBI Taxonomy" id="99300"/>
    <lineage>
        <taxon>Eukaryota</taxon>
        <taxon>Viridiplantae</taxon>
        <taxon>Streptophyta</taxon>
        <taxon>Embryophyta</taxon>
        <taxon>Tracheophyta</taxon>
        <taxon>Spermatophyta</taxon>
        <taxon>Magnoliopsida</taxon>
        <taxon>eudicotyledons</taxon>
        <taxon>Gunneridae</taxon>
        <taxon>Pentapetalae</taxon>
        <taxon>asterids</taxon>
        <taxon>lamiids</taxon>
        <taxon>Lamiales</taxon>
        <taxon>Orobanchaceae</taxon>
        <taxon>Rehmannieae</taxon>
        <taxon>Rehmannia</taxon>
    </lineage>
</organism>
<dbReference type="Proteomes" id="UP001318860">
    <property type="component" value="Unassembled WGS sequence"/>
</dbReference>
<keyword evidence="3" id="KW-1185">Reference proteome</keyword>
<dbReference type="PANTHER" id="PTHR34468:SF2">
    <property type="entry name" value="MICROTUBULE-ASSOCIATED FUTSCH-LIKE PROTEIN"/>
    <property type="match status" value="1"/>
</dbReference>
<evidence type="ECO:0000313" key="2">
    <source>
        <dbReference type="EMBL" id="KAK6123303.1"/>
    </source>
</evidence>
<reference evidence="2 3" key="1">
    <citation type="journal article" date="2021" name="Comput. Struct. Biotechnol. J.">
        <title>De novo genome assembly of the potent medicinal plant Rehmannia glutinosa using nanopore technology.</title>
        <authorList>
            <person name="Ma L."/>
            <person name="Dong C."/>
            <person name="Song C."/>
            <person name="Wang X."/>
            <person name="Zheng X."/>
            <person name="Niu Y."/>
            <person name="Chen S."/>
            <person name="Feng W."/>
        </authorList>
    </citation>
    <scope>NUCLEOTIDE SEQUENCE [LARGE SCALE GENOMIC DNA]</scope>
    <source>
        <strain evidence="2">DH-2019</strain>
    </source>
</reference>
<dbReference type="EMBL" id="JABTTQ020002578">
    <property type="protein sequence ID" value="KAK6123303.1"/>
    <property type="molecule type" value="Genomic_DNA"/>
</dbReference>
<dbReference type="PANTHER" id="PTHR34468">
    <property type="entry name" value="MICROTUBULE-ASSOCIATED FUTSCH-LIKE PROTEIN"/>
    <property type="match status" value="1"/>
</dbReference>
<name>A0ABR0ULX9_REHGL</name>
<feature type="compositionally biased region" description="Basic and acidic residues" evidence="1">
    <location>
        <begin position="382"/>
        <end position="396"/>
    </location>
</feature>
<evidence type="ECO:0000313" key="3">
    <source>
        <dbReference type="Proteomes" id="UP001318860"/>
    </source>
</evidence>
<feature type="region of interest" description="Disordered" evidence="1">
    <location>
        <begin position="190"/>
        <end position="250"/>
    </location>
</feature>
<evidence type="ECO:0000256" key="1">
    <source>
        <dbReference type="SAM" id="MobiDB-lite"/>
    </source>
</evidence>
<feature type="region of interest" description="Disordered" evidence="1">
    <location>
        <begin position="331"/>
        <end position="367"/>
    </location>
</feature>
<proteinExistence type="predicted"/>
<protein>
    <submittedName>
        <fullName evidence="2">Uncharacterized protein</fullName>
    </submittedName>
</protein>